<feature type="region of interest" description="Disordered" evidence="1">
    <location>
        <begin position="15"/>
        <end position="35"/>
    </location>
</feature>
<comment type="caution">
    <text evidence="2">The sequence shown here is derived from an EMBL/GenBank/DDBJ whole genome shotgun (WGS) entry which is preliminary data.</text>
</comment>
<accession>A0AAD7DJ40</accession>
<name>A0AAD7DJ40_MYCRO</name>
<keyword evidence="3" id="KW-1185">Reference proteome</keyword>
<protein>
    <submittedName>
        <fullName evidence="2">Uncharacterized protein</fullName>
    </submittedName>
</protein>
<dbReference type="AlphaFoldDB" id="A0AAD7DJ40"/>
<proteinExistence type="predicted"/>
<organism evidence="2 3">
    <name type="scientific">Mycena rosella</name>
    <name type="common">Pink bonnet</name>
    <name type="synonym">Agaricus rosellus</name>
    <dbReference type="NCBI Taxonomy" id="1033263"/>
    <lineage>
        <taxon>Eukaryota</taxon>
        <taxon>Fungi</taxon>
        <taxon>Dikarya</taxon>
        <taxon>Basidiomycota</taxon>
        <taxon>Agaricomycotina</taxon>
        <taxon>Agaricomycetes</taxon>
        <taxon>Agaricomycetidae</taxon>
        <taxon>Agaricales</taxon>
        <taxon>Marasmiineae</taxon>
        <taxon>Mycenaceae</taxon>
        <taxon>Mycena</taxon>
    </lineage>
</organism>
<gene>
    <name evidence="2" type="ORF">B0H17DRAFT_1133030</name>
</gene>
<reference evidence="2" key="1">
    <citation type="submission" date="2023-03" db="EMBL/GenBank/DDBJ databases">
        <title>Massive genome expansion in bonnet fungi (Mycena s.s.) driven by repeated elements and novel gene families across ecological guilds.</title>
        <authorList>
            <consortium name="Lawrence Berkeley National Laboratory"/>
            <person name="Harder C.B."/>
            <person name="Miyauchi S."/>
            <person name="Viragh M."/>
            <person name="Kuo A."/>
            <person name="Thoen E."/>
            <person name="Andreopoulos B."/>
            <person name="Lu D."/>
            <person name="Skrede I."/>
            <person name="Drula E."/>
            <person name="Henrissat B."/>
            <person name="Morin E."/>
            <person name="Kohler A."/>
            <person name="Barry K."/>
            <person name="LaButti K."/>
            <person name="Morin E."/>
            <person name="Salamov A."/>
            <person name="Lipzen A."/>
            <person name="Mereny Z."/>
            <person name="Hegedus B."/>
            <person name="Baldrian P."/>
            <person name="Stursova M."/>
            <person name="Weitz H."/>
            <person name="Taylor A."/>
            <person name="Grigoriev I.V."/>
            <person name="Nagy L.G."/>
            <person name="Martin F."/>
            <person name="Kauserud H."/>
        </authorList>
    </citation>
    <scope>NUCLEOTIDE SEQUENCE</scope>
    <source>
        <strain evidence="2">CBHHK067</strain>
    </source>
</reference>
<dbReference type="Proteomes" id="UP001221757">
    <property type="component" value="Unassembled WGS sequence"/>
</dbReference>
<evidence type="ECO:0000256" key="1">
    <source>
        <dbReference type="SAM" id="MobiDB-lite"/>
    </source>
</evidence>
<evidence type="ECO:0000313" key="2">
    <source>
        <dbReference type="EMBL" id="KAJ7692551.1"/>
    </source>
</evidence>
<dbReference type="EMBL" id="JARKIE010000051">
    <property type="protein sequence ID" value="KAJ7692551.1"/>
    <property type="molecule type" value="Genomic_DNA"/>
</dbReference>
<evidence type="ECO:0000313" key="3">
    <source>
        <dbReference type="Proteomes" id="UP001221757"/>
    </source>
</evidence>
<sequence length="100" mass="10440">MSAFTFIFENKKFDTATAATGPAPPSGALPGPDATATASNYHSTFRWGGNYVPPEQKPALNAGSTAAAVPIAQLKITPEQCTLINTMYHPLGLRGRGGHP</sequence>